<dbReference type="InterPro" id="IPR001650">
    <property type="entry name" value="Helicase_C-like"/>
</dbReference>
<dbReference type="OrthoDB" id="18878at2"/>
<dbReference type="InterPro" id="IPR057342">
    <property type="entry name" value="DEXDc_RapA"/>
</dbReference>
<dbReference type="eggNOG" id="COG0553">
    <property type="taxonomic scope" value="Bacteria"/>
</dbReference>
<dbReference type="InterPro" id="IPR049730">
    <property type="entry name" value="SNF2/RAD54-like_C"/>
</dbReference>
<protein>
    <submittedName>
        <fullName evidence="8">Snf2-related protein with C-terminal Helicase</fullName>
    </submittedName>
</protein>
<name>Q2LTY5_SYNAS</name>
<dbReference type="Gene3D" id="3.40.50.300">
    <property type="entry name" value="P-loop containing nucleotide triphosphate hydrolases"/>
    <property type="match status" value="1"/>
</dbReference>
<reference evidence="8 9" key="1">
    <citation type="journal article" date="2007" name="Proc. Natl. Acad. Sci. U.S.A.">
        <title>The genome of Syntrophus aciditrophicus: life at the thermodynamic limit of microbial growth.</title>
        <authorList>
            <person name="McInerney M.J."/>
            <person name="Rohlin L."/>
            <person name="Mouttaki H."/>
            <person name="Kim U."/>
            <person name="Krupp R.S."/>
            <person name="Rios-Hernandez L."/>
            <person name="Sieber J."/>
            <person name="Struchtemeyer C.G."/>
            <person name="Bhattacharyya A."/>
            <person name="Campbell J.W."/>
            <person name="Gunsalus R.P."/>
        </authorList>
    </citation>
    <scope>NUCLEOTIDE SEQUENCE [LARGE SCALE GENOMIC DNA]</scope>
    <source>
        <strain evidence="8 9">SB</strain>
    </source>
</reference>
<dbReference type="Pfam" id="PF00176">
    <property type="entry name" value="SNF2-rel_dom"/>
    <property type="match status" value="1"/>
</dbReference>
<feature type="coiled-coil region" evidence="5">
    <location>
        <begin position="469"/>
        <end position="499"/>
    </location>
</feature>
<keyword evidence="4" id="KW-0067">ATP-binding</keyword>
<evidence type="ECO:0000313" key="8">
    <source>
        <dbReference type="EMBL" id="ABC77544.1"/>
    </source>
</evidence>
<keyword evidence="9" id="KW-1185">Reference proteome</keyword>
<dbReference type="PANTHER" id="PTHR45766">
    <property type="entry name" value="DNA ANNEALING HELICASE AND ENDONUCLEASE ZRANB3 FAMILY MEMBER"/>
    <property type="match status" value="1"/>
</dbReference>
<dbReference type="InterPro" id="IPR014001">
    <property type="entry name" value="Helicase_ATP-bd"/>
</dbReference>
<dbReference type="STRING" id="56780.SYN_01852"/>
<organism evidence="8 9">
    <name type="scientific">Syntrophus aciditrophicus (strain SB)</name>
    <dbReference type="NCBI Taxonomy" id="56780"/>
    <lineage>
        <taxon>Bacteria</taxon>
        <taxon>Pseudomonadati</taxon>
        <taxon>Thermodesulfobacteriota</taxon>
        <taxon>Syntrophia</taxon>
        <taxon>Syntrophales</taxon>
        <taxon>Syntrophaceae</taxon>
        <taxon>Syntrophus</taxon>
    </lineage>
</organism>
<evidence type="ECO:0000256" key="5">
    <source>
        <dbReference type="SAM" id="Coils"/>
    </source>
</evidence>
<sequence length="1178" mass="134688">MSDNRLVSQIGQRVMLPGHFDVPVVLEDARPLGSGDSAGYECRVRLPDGSLEEAVISAEEIASILGRETVKAESMTPVDAEKLRLLIESTRIRLAYAHDQQFAVSLSGIRTLPHQIEAVYRAMLPQPRLRFLLADDPGAGKTIMAGLLVKELKLREAIERILILCPAPLTIQWQDEMLRWFGEPFDIIFSAVDQQQLTNPWQRSSQIIASIDYAKQEDVRERVWQQRWDLVIIDEAHKCSARTASGGQNRESKVTTTKRYDLALHLTYQADHVLLLTATPHHGDEDKFAHFLRLIDPDLFPEPHRLGKQASAIRKDVFRLGKDSPWCLRRLKEDLRDANGKRLFPDRHTKTVTFRLNSDEYTLYKSVTAYINEFIPQQTGQRRSSAALTRTVLQRRLVSSTCAIHESLKRRLKKQEDLLEELEGLTPSQRAKRLAALQGRLPDAEQDEDDLDDAVRDQLADEYTAALELEQLRAEISALRELVEQARRVREDANDSKLAALKKCLGEAQFLELKDGRGKLLIFTEHRDTLGYVRDHLERWGFSTCEIHGGMNPHERKRAQEVFRTGAQVCIATEAAGEGINLQFCHLMINYDMPWNPTRLEQRLGRIHRIGQDRDVYAFNFVATDSEDGQPIVEGRILHRLLEKLDQMNEALEGRVFDVIGEVLSLNDVNLPDMLRDAAYDPRRLDEYLDQIDRINPAKLKEYEEATGIALARSHVDFSAFQRRNLEVEERRLMPRYVEAQFVSAAREVGLRVEPRADGLWRIEHILADLRSERLRSVQKVGKAESSYRKITFHKHHLEKDAHVDAILMGPGHPLYAAVDEKLNERLMELVGGIGFFVDPLCKEPYRIHLFEISIRGKDSKGSDVPLYGELVAVREERGNYEVIPSDILLNLAAHPHPPQEIEATSIQGATDFLKRTYQLECRARCQAERQHFAQVCREYLEKSFKARIDRAQERAMLLAAEVFSKPEYKLPADEARKYVDELQRARQERLDGLKRLEIARTGPVKHVGTAFILAPDADTQAQLADLTDELDPNIRRQSEIAAEDKVIEALVAEGFPQDRIERVGHLKLGFDIRAHRIADKATGEVFVKRIEVKGRLRGQPVRLTTNEWYKAQQLAETYWLYVVWNPLGDSPELVRIHNPVAKLDHAKREIVAARFYEIPAEAVMSIVHIDSEKNPML</sequence>
<dbReference type="InParanoid" id="Q2LTY5"/>
<dbReference type="RefSeq" id="WP_011417566.1">
    <property type="nucleotide sequence ID" value="NC_007759.1"/>
</dbReference>
<accession>Q2LTY5</accession>
<gene>
    <name evidence="8" type="ORF">SYN_01852</name>
</gene>
<dbReference type="SMART" id="SM00490">
    <property type="entry name" value="HELICc"/>
    <property type="match status" value="1"/>
</dbReference>
<evidence type="ECO:0000313" key="9">
    <source>
        <dbReference type="Proteomes" id="UP000001933"/>
    </source>
</evidence>
<evidence type="ECO:0000259" key="6">
    <source>
        <dbReference type="PROSITE" id="PS51192"/>
    </source>
</evidence>
<keyword evidence="1" id="KW-0547">Nucleotide-binding</keyword>
<dbReference type="Proteomes" id="UP000001933">
    <property type="component" value="Chromosome"/>
</dbReference>
<dbReference type="Gene3D" id="3.40.50.10810">
    <property type="entry name" value="Tandem AAA-ATPase domain"/>
    <property type="match status" value="1"/>
</dbReference>
<dbReference type="EMBL" id="CP000252">
    <property type="protein sequence ID" value="ABC77544.1"/>
    <property type="molecule type" value="Genomic_DNA"/>
</dbReference>
<dbReference type="KEGG" id="sat:SYN_01852"/>
<keyword evidence="2" id="KW-0378">Hydrolase</keyword>
<feature type="domain" description="Helicase ATP-binding" evidence="6">
    <location>
        <begin position="122"/>
        <end position="298"/>
    </location>
</feature>
<keyword evidence="3 8" id="KW-0347">Helicase</keyword>
<dbReference type="InterPro" id="IPR000330">
    <property type="entry name" value="SNF2_N"/>
</dbReference>
<dbReference type="CDD" id="cd18011">
    <property type="entry name" value="DEXDc_RapA"/>
    <property type="match status" value="1"/>
</dbReference>
<dbReference type="InterPro" id="IPR024975">
    <property type="entry name" value="NOV_C"/>
</dbReference>
<dbReference type="SMART" id="SM00487">
    <property type="entry name" value="DEXDc"/>
    <property type="match status" value="1"/>
</dbReference>
<dbReference type="Pfam" id="PF13020">
    <property type="entry name" value="NOV_C"/>
    <property type="match status" value="1"/>
</dbReference>
<dbReference type="PROSITE" id="PS51194">
    <property type="entry name" value="HELICASE_CTER"/>
    <property type="match status" value="1"/>
</dbReference>
<dbReference type="Pfam" id="PF00271">
    <property type="entry name" value="Helicase_C"/>
    <property type="match status" value="1"/>
</dbReference>
<evidence type="ECO:0000259" key="7">
    <source>
        <dbReference type="PROSITE" id="PS51194"/>
    </source>
</evidence>
<evidence type="ECO:0000256" key="1">
    <source>
        <dbReference type="ARBA" id="ARBA00022741"/>
    </source>
</evidence>
<dbReference type="HOGENOM" id="CLU_009519_0_0_7"/>
<dbReference type="GO" id="GO:0004386">
    <property type="term" value="F:helicase activity"/>
    <property type="evidence" value="ECO:0007669"/>
    <property type="project" value="UniProtKB-KW"/>
</dbReference>
<evidence type="ECO:0000256" key="4">
    <source>
        <dbReference type="ARBA" id="ARBA00022840"/>
    </source>
</evidence>
<proteinExistence type="predicted"/>
<dbReference type="PROSITE" id="PS51192">
    <property type="entry name" value="HELICASE_ATP_BIND_1"/>
    <property type="match status" value="1"/>
</dbReference>
<dbReference type="SUPFAM" id="SSF52540">
    <property type="entry name" value="P-loop containing nucleoside triphosphate hydrolases"/>
    <property type="match status" value="2"/>
</dbReference>
<dbReference type="PANTHER" id="PTHR45766:SF6">
    <property type="entry name" value="SWI_SNF-RELATED MATRIX-ASSOCIATED ACTIN-DEPENDENT REGULATOR OF CHROMATIN SUBFAMILY A-LIKE PROTEIN 1"/>
    <property type="match status" value="1"/>
</dbReference>
<keyword evidence="5" id="KW-0175">Coiled coil</keyword>
<dbReference type="CDD" id="cd18793">
    <property type="entry name" value="SF2_C_SNF"/>
    <property type="match status" value="1"/>
</dbReference>
<dbReference type="GO" id="GO:0016787">
    <property type="term" value="F:hydrolase activity"/>
    <property type="evidence" value="ECO:0007669"/>
    <property type="project" value="UniProtKB-KW"/>
</dbReference>
<dbReference type="InterPro" id="IPR027417">
    <property type="entry name" value="P-loop_NTPase"/>
</dbReference>
<dbReference type="AlphaFoldDB" id="Q2LTY5"/>
<evidence type="ECO:0000256" key="3">
    <source>
        <dbReference type="ARBA" id="ARBA00022806"/>
    </source>
</evidence>
<dbReference type="GO" id="GO:0005524">
    <property type="term" value="F:ATP binding"/>
    <property type="evidence" value="ECO:0007669"/>
    <property type="project" value="UniProtKB-KW"/>
</dbReference>
<evidence type="ECO:0000256" key="2">
    <source>
        <dbReference type="ARBA" id="ARBA00022801"/>
    </source>
</evidence>
<dbReference type="InterPro" id="IPR038718">
    <property type="entry name" value="SNF2-like_sf"/>
</dbReference>
<feature type="domain" description="Helicase C-terminal" evidence="7">
    <location>
        <begin position="506"/>
        <end position="660"/>
    </location>
</feature>